<comment type="caution">
    <text evidence="1">The sequence shown here is derived from an EMBL/GenBank/DDBJ whole genome shotgun (WGS) entry which is preliminary data.</text>
</comment>
<sequence>MSIKIKIDLFGIGTINGELLRYYAPLSADAIIDKLPIVLRGRFSFGSKTYWTLPGMEIYKGNNPKSIKSVEKGEIIYNPKTDELIILLENAEMPNKVNKIGKVSDNLEILLKARNGLNTKISKVN</sequence>
<dbReference type="Gene3D" id="2.40.100.20">
    <property type="match status" value="1"/>
</dbReference>
<gene>
    <name evidence="1" type="ORF">S01H4_13929</name>
</gene>
<evidence type="ECO:0000313" key="1">
    <source>
        <dbReference type="EMBL" id="GAG58119.1"/>
    </source>
</evidence>
<proteinExistence type="predicted"/>
<reference evidence="1" key="1">
    <citation type="journal article" date="2014" name="Front. Microbiol.">
        <title>High frequency of phylogenetically diverse reductive dehalogenase-homologous genes in deep subseafloor sedimentary metagenomes.</title>
        <authorList>
            <person name="Kawai M."/>
            <person name="Futagami T."/>
            <person name="Toyoda A."/>
            <person name="Takaki Y."/>
            <person name="Nishi S."/>
            <person name="Hori S."/>
            <person name="Arai W."/>
            <person name="Tsubouchi T."/>
            <person name="Morono Y."/>
            <person name="Uchiyama I."/>
            <person name="Ito T."/>
            <person name="Fujiyama A."/>
            <person name="Inagaki F."/>
            <person name="Takami H."/>
        </authorList>
    </citation>
    <scope>NUCLEOTIDE SEQUENCE</scope>
    <source>
        <strain evidence="1">Expedition CK06-06</strain>
    </source>
</reference>
<accession>X0YPC5</accession>
<dbReference type="AlphaFoldDB" id="X0YPC5"/>
<organism evidence="1">
    <name type="scientific">marine sediment metagenome</name>
    <dbReference type="NCBI Taxonomy" id="412755"/>
    <lineage>
        <taxon>unclassified sequences</taxon>
        <taxon>metagenomes</taxon>
        <taxon>ecological metagenomes</taxon>
    </lineage>
</organism>
<protein>
    <submittedName>
        <fullName evidence="1">Uncharacterized protein</fullName>
    </submittedName>
</protein>
<dbReference type="SUPFAM" id="SSF50891">
    <property type="entry name" value="Cyclophilin-like"/>
    <property type="match status" value="1"/>
</dbReference>
<name>X0YPC5_9ZZZZ</name>
<dbReference type="EMBL" id="BART01006122">
    <property type="protein sequence ID" value="GAG58119.1"/>
    <property type="molecule type" value="Genomic_DNA"/>
</dbReference>
<dbReference type="InterPro" id="IPR029000">
    <property type="entry name" value="Cyclophilin-like_dom_sf"/>
</dbReference>